<organism evidence="2 3">
    <name type="scientific">Folsomia candida</name>
    <name type="common">Springtail</name>
    <dbReference type="NCBI Taxonomy" id="158441"/>
    <lineage>
        <taxon>Eukaryota</taxon>
        <taxon>Metazoa</taxon>
        <taxon>Ecdysozoa</taxon>
        <taxon>Arthropoda</taxon>
        <taxon>Hexapoda</taxon>
        <taxon>Collembola</taxon>
        <taxon>Entomobryomorpha</taxon>
        <taxon>Isotomoidea</taxon>
        <taxon>Isotomidae</taxon>
        <taxon>Proisotominae</taxon>
        <taxon>Folsomia</taxon>
    </lineage>
</organism>
<keyword evidence="1" id="KW-1133">Transmembrane helix</keyword>
<feature type="transmembrane region" description="Helical" evidence="1">
    <location>
        <begin position="291"/>
        <end position="318"/>
    </location>
</feature>
<comment type="caution">
    <text evidence="2">The sequence shown here is derived from an EMBL/GenBank/DDBJ whole genome shotgun (WGS) entry which is preliminary data.</text>
</comment>
<sequence length="591" mass="66438">MKTISKRLSIATAIIKTNSLRLTPFEALKRFVKLSDSLYTKRYITFSKTSWELTATQLATSKLIPWYALSLLGAMIITNYYFILLQQLLSYEKDIDISVTMCLSLKSVAKKRYVVRINNTFPNVGATDKESSNLMGVFLHGIVSAIITTPLGACGAIAVDRKLDPTYLWFRNLTIISSRLKLILQLIVIFPMVLHASILIFGFGVIGVNIILLILETLTPLEALKRYAKLSNLLCAQRITFNRALEPSITPAANLKLTTWYVLSLLCAMVGTSFCFILTQQLLSNKKDVDISMAMCLTLIMASAAAMLSTTVCCTYHSRADELLFVIRNLWNSRATSFQESSNMIGIFLHGLISTIILTPLGTSSAVFLDQTVDPTYILFRSVTIISGRWNVFFRVIVIFSVAIHTSLVIFGFGSWLTPEKLGLKGKSWKKEELSFIKMKQTVIPKLLGIFLKKKSICKAIGEVKNQNQTPSQKSYKKIFKNHSSMATAATTRKVKISKSYLSNIKVHKLGIIARAKKPAPNYKPTQQERIHAFCKKLLKKIRGKVVIKDDEPHVTADTSNFPGRHFFHSSNPCEVKYEDKVQKKDQFPKK</sequence>
<evidence type="ECO:0000313" key="2">
    <source>
        <dbReference type="EMBL" id="OXA48643.1"/>
    </source>
</evidence>
<feature type="transmembrane region" description="Helical" evidence="1">
    <location>
        <begin position="347"/>
        <end position="369"/>
    </location>
</feature>
<keyword evidence="1" id="KW-0472">Membrane</keyword>
<accession>A0A226DTU6</accession>
<gene>
    <name evidence="2" type="ORF">Fcan01_16529</name>
</gene>
<feature type="transmembrane region" description="Helical" evidence="1">
    <location>
        <begin position="260"/>
        <end position="279"/>
    </location>
</feature>
<evidence type="ECO:0000256" key="1">
    <source>
        <dbReference type="SAM" id="Phobius"/>
    </source>
</evidence>
<dbReference type="AlphaFoldDB" id="A0A226DTU6"/>
<protein>
    <submittedName>
        <fullName evidence="2">Uncharacterized protein</fullName>
    </submittedName>
</protein>
<feature type="transmembrane region" description="Helical" evidence="1">
    <location>
        <begin position="137"/>
        <end position="161"/>
    </location>
</feature>
<dbReference type="Proteomes" id="UP000198287">
    <property type="component" value="Unassembled WGS sequence"/>
</dbReference>
<dbReference type="EMBL" id="LNIX01000011">
    <property type="protein sequence ID" value="OXA48643.1"/>
    <property type="molecule type" value="Genomic_DNA"/>
</dbReference>
<name>A0A226DTU6_FOLCA</name>
<keyword evidence="1" id="KW-0812">Transmembrane</keyword>
<feature type="transmembrane region" description="Helical" evidence="1">
    <location>
        <begin position="390"/>
        <end position="417"/>
    </location>
</feature>
<feature type="transmembrane region" description="Helical" evidence="1">
    <location>
        <begin position="63"/>
        <end position="83"/>
    </location>
</feature>
<proteinExistence type="predicted"/>
<reference evidence="2 3" key="1">
    <citation type="submission" date="2015-12" db="EMBL/GenBank/DDBJ databases">
        <title>The genome of Folsomia candida.</title>
        <authorList>
            <person name="Faddeeva A."/>
            <person name="Derks M.F."/>
            <person name="Anvar Y."/>
            <person name="Smit S."/>
            <person name="Van Straalen N."/>
            <person name="Roelofs D."/>
        </authorList>
    </citation>
    <scope>NUCLEOTIDE SEQUENCE [LARGE SCALE GENOMIC DNA]</scope>
    <source>
        <strain evidence="2 3">VU population</strain>
        <tissue evidence="2">Whole body</tissue>
    </source>
</reference>
<evidence type="ECO:0000313" key="3">
    <source>
        <dbReference type="Proteomes" id="UP000198287"/>
    </source>
</evidence>
<keyword evidence="3" id="KW-1185">Reference proteome</keyword>
<feature type="transmembrane region" description="Helical" evidence="1">
    <location>
        <begin position="182"/>
        <end position="215"/>
    </location>
</feature>